<dbReference type="RefSeq" id="WP_248346142.1">
    <property type="nucleotide sequence ID" value="NZ_AP025592.1"/>
</dbReference>
<dbReference type="Proteomes" id="UP001162734">
    <property type="component" value="Chromosome"/>
</dbReference>
<protein>
    <recommendedName>
        <fullName evidence="3">Lipoprotein</fullName>
    </recommendedName>
</protein>
<evidence type="ECO:0000313" key="1">
    <source>
        <dbReference type="EMBL" id="BDG08861.1"/>
    </source>
</evidence>
<evidence type="ECO:0000313" key="2">
    <source>
        <dbReference type="Proteomes" id="UP001162734"/>
    </source>
</evidence>
<dbReference type="PROSITE" id="PS51257">
    <property type="entry name" value="PROKAR_LIPOPROTEIN"/>
    <property type="match status" value="1"/>
</dbReference>
<organism evidence="1 2">
    <name type="scientific">Anaeromyxobacter paludicola</name>
    <dbReference type="NCBI Taxonomy" id="2918171"/>
    <lineage>
        <taxon>Bacteria</taxon>
        <taxon>Pseudomonadati</taxon>
        <taxon>Myxococcota</taxon>
        <taxon>Myxococcia</taxon>
        <taxon>Myxococcales</taxon>
        <taxon>Cystobacterineae</taxon>
        <taxon>Anaeromyxobacteraceae</taxon>
        <taxon>Anaeromyxobacter</taxon>
    </lineage>
</organism>
<evidence type="ECO:0008006" key="3">
    <source>
        <dbReference type="Google" id="ProtNLM"/>
    </source>
</evidence>
<sequence length="200" mass="22446">MRALAAAALALVLAGCHWHIPNIERKKDEGPWGAVRDRWSRHDELYDRFDTRAFADALFLAPEVRSARADRVAAWKSMTQAERSALASDEHVEAEAYDDFVVALFTPDKGENDLGDKRSPWRIALVLPDGEVLPDRVDELDPGASPRALYPFLGDFQVLYRVRFVRFTGRAALETMPFSLRIAGPSGKLEFRWGPHGATL</sequence>
<accession>A0ABN6N6R8</accession>
<reference evidence="2" key="1">
    <citation type="journal article" date="2022" name="Int. J. Syst. Evol. Microbiol.">
        <title>Anaeromyxobacter oryzae sp. nov., Anaeromyxobacter diazotrophicus sp. nov. and Anaeromyxobacter paludicola sp. nov., isolated from paddy soils.</title>
        <authorList>
            <person name="Itoh H."/>
            <person name="Xu Z."/>
            <person name="Mise K."/>
            <person name="Masuda Y."/>
            <person name="Ushijima N."/>
            <person name="Hayakawa C."/>
            <person name="Shiratori Y."/>
            <person name="Senoo K."/>
        </authorList>
    </citation>
    <scope>NUCLEOTIDE SEQUENCE [LARGE SCALE GENOMIC DNA]</scope>
    <source>
        <strain evidence="2">Red630</strain>
    </source>
</reference>
<gene>
    <name evidence="1" type="ORF">AMPC_19740</name>
</gene>
<proteinExistence type="predicted"/>
<dbReference type="EMBL" id="AP025592">
    <property type="protein sequence ID" value="BDG08861.1"/>
    <property type="molecule type" value="Genomic_DNA"/>
</dbReference>
<keyword evidence="2" id="KW-1185">Reference proteome</keyword>
<name>A0ABN6N6R8_9BACT</name>